<dbReference type="InterPro" id="IPR018385">
    <property type="entry name" value="C4_dicarb_anaerob_car-like"/>
</dbReference>
<evidence type="ECO:0000256" key="1">
    <source>
        <dbReference type="ARBA" id="ARBA00004651"/>
    </source>
</evidence>
<keyword evidence="5 6" id="KW-0472">Membrane</keyword>
<protein>
    <submittedName>
        <fullName evidence="7">Uncharacterized protein</fullName>
    </submittedName>
</protein>
<comment type="caution">
    <text evidence="7">The sequence shown here is derived from an EMBL/GenBank/DDBJ whole genome shotgun (WGS) entry which is preliminary data.</text>
</comment>
<evidence type="ECO:0000256" key="2">
    <source>
        <dbReference type="ARBA" id="ARBA00022475"/>
    </source>
</evidence>
<organism evidence="7 9">
    <name type="scientific">Bacillus glycinifermentans</name>
    <dbReference type="NCBI Taxonomy" id="1664069"/>
    <lineage>
        <taxon>Bacteria</taxon>
        <taxon>Bacillati</taxon>
        <taxon>Bacillota</taxon>
        <taxon>Bacilli</taxon>
        <taxon>Bacillales</taxon>
        <taxon>Bacillaceae</taxon>
        <taxon>Bacillus</taxon>
    </lineage>
</organism>
<evidence type="ECO:0000256" key="5">
    <source>
        <dbReference type="ARBA" id="ARBA00023136"/>
    </source>
</evidence>
<keyword evidence="4 6" id="KW-1133">Transmembrane helix</keyword>
<keyword evidence="3 6" id="KW-0812">Transmembrane</keyword>
<evidence type="ECO:0000256" key="3">
    <source>
        <dbReference type="ARBA" id="ARBA00022692"/>
    </source>
</evidence>
<dbReference type="Proteomes" id="UP000036168">
    <property type="component" value="Unassembled WGS sequence"/>
</dbReference>
<keyword evidence="10" id="KW-1185">Reference proteome</keyword>
<evidence type="ECO:0000313" key="10">
    <source>
        <dbReference type="Proteomes" id="UP001341297"/>
    </source>
</evidence>
<evidence type="ECO:0000256" key="4">
    <source>
        <dbReference type="ARBA" id="ARBA00022989"/>
    </source>
</evidence>
<accession>A0A0T6BVL8</accession>
<reference evidence="7" key="2">
    <citation type="submission" date="2015-10" db="EMBL/GenBank/DDBJ databases">
        <authorList>
            <person name="Gilbert D.G."/>
        </authorList>
    </citation>
    <scope>NUCLEOTIDE SEQUENCE</scope>
    <source>
        <strain evidence="7">GO-13</strain>
    </source>
</reference>
<reference evidence="7 9" key="1">
    <citation type="journal article" date="2015" name="Int. J. Syst. Evol. Microbiol.">
        <title>Bacillus glycinifermentans sp. nov., isolated from fermented soybean paste.</title>
        <authorList>
            <person name="Kim S.J."/>
            <person name="Dunlap C.A."/>
            <person name="Kwon S.W."/>
            <person name="Rooney A.P."/>
        </authorList>
    </citation>
    <scope>NUCLEOTIDE SEQUENCE [LARGE SCALE GENOMIC DNA]</scope>
    <source>
        <strain evidence="7 9">GO-13</strain>
    </source>
</reference>
<proteinExistence type="predicted"/>
<comment type="subcellular location">
    <subcellularLocation>
        <location evidence="1">Cell membrane</location>
        <topology evidence="1">Multi-pass membrane protein</topology>
    </subcellularLocation>
</comment>
<evidence type="ECO:0000313" key="9">
    <source>
        <dbReference type="Proteomes" id="UP000036168"/>
    </source>
</evidence>
<evidence type="ECO:0000313" key="8">
    <source>
        <dbReference type="EMBL" id="MEC0484449.1"/>
    </source>
</evidence>
<dbReference type="RefSeq" id="WP_057957388.1">
    <property type="nucleotide sequence ID" value="NZ_CP023481.1"/>
</dbReference>
<name>A0A0T6BVL8_9BACI</name>
<feature type="transmembrane region" description="Helical" evidence="6">
    <location>
        <begin position="28"/>
        <end position="48"/>
    </location>
</feature>
<evidence type="ECO:0000313" key="7">
    <source>
        <dbReference type="EMBL" id="KRT95669.1"/>
    </source>
</evidence>
<evidence type="ECO:0000256" key="6">
    <source>
        <dbReference type="SAM" id="Phobius"/>
    </source>
</evidence>
<feature type="transmembrane region" description="Helical" evidence="6">
    <location>
        <begin position="60"/>
        <end position="80"/>
    </location>
</feature>
<dbReference type="EMBL" id="JARRTL010000007">
    <property type="protein sequence ID" value="MEC0484449.1"/>
    <property type="molecule type" value="Genomic_DNA"/>
</dbReference>
<gene>
    <name evidence="7" type="ORF">AB447_200735</name>
    <name evidence="8" type="ORF">P8828_06235</name>
</gene>
<sequence>MLIMAPFADLFAFERQIAVLAFQYGDGIINSIIPASGMLMEALAIAGIPYGRWIGFVWKLIAGCLFIAATAIIIALMIGIK</sequence>
<keyword evidence="2" id="KW-1003">Cell membrane</keyword>
<dbReference type="Pfam" id="PF03606">
    <property type="entry name" value="DcuC"/>
    <property type="match status" value="1"/>
</dbReference>
<dbReference type="Proteomes" id="UP001341297">
    <property type="component" value="Unassembled WGS sequence"/>
</dbReference>
<dbReference type="GO" id="GO:0005886">
    <property type="term" value="C:plasma membrane"/>
    <property type="evidence" value="ECO:0007669"/>
    <property type="project" value="UniProtKB-SubCell"/>
</dbReference>
<dbReference type="AlphaFoldDB" id="A0A0T6BVL8"/>
<reference evidence="8 10" key="3">
    <citation type="submission" date="2023-03" db="EMBL/GenBank/DDBJ databases">
        <title>Agriculturally important microbes genome sequencing.</title>
        <authorList>
            <person name="Dunlap C."/>
        </authorList>
    </citation>
    <scope>NUCLEOTIDE SEQUENCE [LARGE SCALE GENOMIC DNA]</scope>
    <source>
        <strain evidence="8 10">CBP-3203</strain>
    </source>
</reference>
<dbReference type="EMBL" id="LECW02000001">
    <property type="protein sequence ID" value="KRT95669.1"/>
    <property type="molecule type" value="Genomic_DNA"/>
</dbReference>